<dbReference type="EMBL" id="QJKJ01004163">
    <property type="protein sequence ID" value="RDX95302.1"/>
    <property type="molecule type" value="Genomic_DNA"/>
</dbReference>
<feature type="region of interest" description="Disordered" evidence="1">
    <location>
        <begin position="1"/>
        <end position="23"/>
    </location>
</feature>
<protein>
    <submittedName>
        <fullName evidence="2">Uncharacterized protein</fullName>
    </submittedName>
</protein>
<evidence type="ECO:0000256" key="1">
    <source>
        <dbReference type="SAM" id="MobiDB-lite"/>
    </source>
</evidence>
<gene>
    <name evidence="2" type="ORF">CR513_22203</name>
</gene>
<feature type="non-terminal residue" evidence="2">
    <location>
        <position position="1"/>
    </location>
</feature>
<reference evidence="2" key="1">
    <citation type="submission" date="2018-05" db="EMBL/GenBank/DDBJ databases">
        <title>Draft genome of Mucuna pruriens seed.</title>
        <authorList>
            <person name="Nnadi N.E."/>
            <person name="Vos R."/>
            <person name="Hasami M.H."/>
            <person name="Devisetty U.K."/>
            <person name="Aguiy J.C."/>
        </authorList>
    </citation>
    <scope>NUCLEOTIDE SEQUENCE [LARGE SCALE GENOMIC DNA]</scope>
    <source>
        <strain evidence="2">JCA_2017</strain>
    </source>
</reference>
<name>A0A371GXK7_MUCPR</name>
<comment type="caution">
    <text evidence="2">The sequence shown here is derived from an EMBL/GenBank/DDBJ whole genome shotgun (WGS) entry which is preliminary data.</text>
</comment>
<sequence>MEEETHPIRRQKRRRCQEGSDETTCHGIINPISDSQWVSLVQVVPKKSGMTIMNLTTPNDVNLLANHNSTRGQLPHQVSHP</sequence>
<organism evidence="2 3">
    <name type="scientific">Mucuna pruriens</name>
    <name type="common">Velvet bean</name>
    <name type="synonym">Dolichos pruriens</name>
    <dbReference type="NCBI Taxonomy" id="157652"/>
    <lineage>
        <taxon>Eukaryota</taxon>
        <taxon>Viridiplantae</taxon>
        <taxon>Streptophyta</taxon>
        <taxon>Embryophyta</taxon>
        <taxon>Tracheophyta</taxon>
        <taxon>Spermatophyta</taxon>
        <taxon>Magnoliopsida</taxon>
        <taxon>eudicotyledons</taxon>
        <taxon>Gunneridae</taxon>
        <taxon>Pentapetalae</taxon>
        <taxon>rosids</taxon>
        <taxon>fabids</taxon>
        <taxon>Fabales</taxon>
        <taxon>Fabaceae</taxon>
        <taxon>Papilionoideae</taxon>
        <taxon>50 kb inversion clade</taxon>
        <taxon>NPAAA clade</taxon>
        <taxon>indigoferoid/millettioid clade</taxon>
        <taxon>Phaseoleae</taxon>
        <taxon>Mucuna</taxon>
    </lineage>
</organism>
<dbReference type="AlphaFoldDB" id="A0A371GXK7"/>
<dbReference type="Gene3D" id="3.10.10.10">
    <property type="entry name" value="HIV Type 1 Reverse Transcriptase, subunit A, domain 1"/>
    <property type="match status" value="1"/>
</dbReference>
<proteinExistence type="predicted"/>
<accession>A0A371GXK7</accession>
<keyword evidence="3" id="KW-1185">Reference proteome</keyword>
<evidence type="ECO:0000313" key="3">
    <source>
        <dbReference type="Proteomes" id="UP000257109"/>
    </source>
</evidence>
<evidence type="ECO:0000313" key="2">
    <source>
        <dbReference type="EMBL" id="RDX95302.1"/>
    </source>
</evidence>
<dbReference type="Proteomes" id="UP000257109">
    <property type="component" value="Unassembled WGS sequence"/>
</dbReference>